<sequence>MNKQVKKKMTLDGLAVLIAGSFSGLEERLTKKIGDVENKLEGTNKRIDDFAETKASKIQYKELENRVDFVEKKLEIK</sequence>
<dbReference type="AlphaFoldDB" id="A0A1F6XJ89"/>
<protein>
    <submittedName>
        <fullName evidence="2">Uncharacterized protein</fullName>
    </submittedName>
</protein>
<reference evidence="2 3" key="1">
    <citation type="journal article" date="2016" name="Nat. Commun.">
        <title>Thousands of microbial genomes shed light on interconnected biogeochemical processes in an aquifer system.</title>
        <authorList>
            <person name="Anantharaman K."/>
            <person name="Brown C.T."/>
            <person name="Hug L.A."/>
            <person name="Sharon I."/>
            <person name="Castelle C.J."/>
            <person name="Probst A.J."/>
            <person name="Thomas B.C."/>
            <person name="Singh A."/>
            <person name="Wilkins M.J."/>
            <person name="Karaoz U."/>
            <person name="Brodie E.L."/>
            <person name="Williams K.H."/>
            <person name="Hubbard S.S."/>
            <person name="Banfield J.F."/>
        </authorList>
    </citation>
    <scope>NUCLEOTIDE SEQUENCE [LARGE SCALE GENOMIC DNA]</scope>
</reference>
<evidence type="ECO:0000256" key="1">
    <source>
        <dbReference type="SAM" id="Coils"/>
    </source>
</evidence>
<keyword evidence="1" id="KW-0175">Coiled coil</keyword>
<dbReference type="Proteomes" id="UP000176629">
    <property type="component" value="Unassembled WGS sequence"/>
</dbReference>
<proteinExistence type="predicted"/>
<feature type="coiled-coil region" evidence="1">
    <location>
        <begin position="26"/>
        <end position="73"/>
    </location>
</feature>
<evidence type="ECO:0000313" key="2">
    <source>
        <dbReference type="EMBL" id="OGI94234.1"/>
    </source>
</evidence>
<dbReference type="EMBL" id="MFUX01000029">
    <property type="protein sequence ID" value="OGI94234.1"/>
    <property type="molecule type" value="Genomic_DNA"/>
</dbReference>
<comment type="caution">
    <text evidence="2">The sequence shown here is derived from an EMBL/GenBank/DDBJ whole genome shotgun (WGS) entry which is preliminary data.</text>
</comment>
<gene>
    <name evidence="2" type="ORF">A3A03_03105</name>
</gene>
<name>A0A1F6XJ89_9BACT</name>
<dbReference type="STRING" id="1801773.A3A03_03105"/>
<accession>A0A1F6XJ89</accession>
<evidence type="ECO:0000313" key="3">
    <source>
        <dbReference type="Proteomes" id="UP000176629"/>
    </source>
</evidence>
<organism evidence="2 3">
    <name type="scientific">Candidatus Nomurabacteria bacterium RIFCSPLOWO2_01_FULL_40_18</name>
    <dbReference type="NCBI Taxonomy" id="1801773"/>
    <lineage>
        <taxon>Bacteria</taxon>
        <taxon>Candidatus Nomuraibacteriota</taxon>
    </lineage>
</organism>